<dbReference type="Pfam" id="PF02602">
    <property type="entry name" value="HEM4"/>
    <property type="match status" value="1"/>
</dbReference>
<dbReference type="AlphaFoldDB" id="A0A3Q8XHF8"/>
<dbReference type="RefSeq" id="WP_126038603.1">
    <property type="nucleotide sequence ID" value="NZ_CP022298.1"/>
</dbReference>
<protein>
    <recommendedName>
        <fullName evidence="7 9">Uroporphyrinogen-III synthase</fullName>
        <ecNumber evidence="3 9">4.2.1.75</ecNumber>
    </recommendedName>
</protein>
<evidence type="ECO:0000256" key="1">
    <source>
        <dbReference type="ARBA" id="ARBA00004772"/>
    </source>
</evidence>
<evidence type="ECO:0000313" key="12">
    <source>
        <dbReference type="Proteomes" id="UP000276980"/>
    </source>
</evidence>
<dbReference type="InterPro" id="IPR039793">
    <property type="entry name" value="UROS/Hem4"/>
</dbReference>
<comment type="pathway">
    <text evidence="1 9">Porphyrin-containing compound metabolism; protoporphyrin-IX biosynthesis; coproporphyrinogen-III from 5-aminolevulinate: step 3/4.</text>
</comment>
<dbReference type="PANTHER" id="PTHR38042:SF1">
    <property type="entry name" value="UROPORPHYRINOGEN-III SYNTHASE, CHLOROPLASTIC"/>
    <property type="match status" value="1"/>
</dbReference>
<organism evidence="11 12">
    <name type="scientific">Acinetobacter johnsonii</name>
    <dbReference type="NCBI Taxonomy" id="40214"/>
    <lineage>
        <taxon>Bacteria</taxon>
        <taxon>Pseudomonadati</taxon>
        <taxon>Pseudomonadota</taxon>
        <taxon>Gammaproteobacteria</taxon>
        <taxon>Moraxellales</taxon>
        <taxon>Moraxellaceae</taxon>
        <taxon>Acinetobacter</taxon>
    </lineage>
</organism>
<evidence type="ECO:0000256" key="8">
    <source>
        <dbReference type="ARBA" id="ARBA00048617"/>
    </source>
</evidence>
<keyword evidence="4 9" id="KW-0456">Lyase</keyword>
<dbReference type="PANTHER" id="PTHR38042">
    <property type="entry name" value="UROPORPHYRINOGEN-III SYNTHASE, CHLOROPLASTIC"/>
    <property type="match status" value="1"/>
</dbReference>
<evidence type="ECO:0000256" key="4">
    <source>
        <dbReference type="ARBA" id="ARBA00023239"/>
    </source>
</evidence>
<comment type="catalytic activity">
    <reaction evidence="8 9">
        <text>hydroxymethylbilane = uroporphyrinogen III + H2O</text>
        <dbReference type="Rhea" id="RHEA:18965"/>
        <dbReference type="ChEBI" id="CHEBI:15377"/>
        <dbReference type="ChEBI" id="CHEBI:57308"/>
        <dbReference type="ChEBI" id="CHEBI:57845"/>
        <dbReference type="EC" id="4.2.1.75"/>
    </reaction>
</comment>
<evidence type="ECO:0000259" key="10">
    <source>
        <dbReference type="Pfam" id="PF02602"/>
    </source>
</evidence>
<dbReference type="InterPro" id="IPR036108">
    <property type="entry name" value="4pyrrol_syn_uPrphyn_synt_sf"/>
</dbReference>
<dbReference type="EC" id="4.2.1.75" evidence="3 9"/>
<comment type="function">
    <text evidence="6 9">Catalyzes cyclization of the linear tetrapyrrole, hydroxymethylbilane, to the macrocyclic uroporphyrinogen III.</text>
</comment>
<dbReference type="GO" id="GO:0006780">
    <property type="term" value="P:uroporphyrinogen III biosynthetic process"/>
    <property type="evidence" value="ECO:0007669"/>
    <property type="project" value="UniProtKB-UniRule"/>
</dbReference>
<dbReference type="Proteomes" id="UP000276980">
    <property type="component" value="Chromosome"/>
</dbReference>
<feature type="domain" description="Tetrapyrrole biosynthesis uroporphyrinogen III synthase" evidence="10">
    <location>
        <begin position="16"/>
        <end position="228"/>
    </location>
</feature>
<evidence type="ECO:0000256" key="3">
    <source>
        <dbReference type="ARBA" id="ARBA00013109"/>
    </source>
</evidence>
<accession>A0A3Q8XHF8</accession>
<dbReference type="GO" id="GO:0004852">
    <property type="term" value="F:uroporphyrinogen-III synthase activity"/>
    <property type="evidence" value="ECO:0007669"/>
    <property type="project" value="UniProtKB-UniRule"/>
</dbReference>
<dbReference type="EMBL" id="CP022298">
    <property type="protein sequence ID" value="AZN65475.1"/>
    <property type="molecule type" value="Genomic_DNA"/>
</dbReference>
<dbReference type="UniPathway" id="UPA00251">
    <property type="reaction ID" value="UER00320"/>
</dbReference>
<dbReference type="CDD" id="cd06578">
    <property type="entry name" value="HemD"/>
    <property type="match status" value="1"/>
</dbReference>
<sequence length="259" mass="29382">MLFINTRPVDRAASLTMALEQQAVEVYPLPLLELLPRAWSHDLERLYQQLVYTQVIVVVSPSAVQFGMAHLLQSGLTVSDLRHIQWIAVGQKTAQALAEYGLDSVVPEVETSEGMLQLPVLQNLASDASIAFWRGEGGRQFMMDTLMQHGRLILNFILYERRCPNETMQQQAELIQCLSEHNHYVTLISSEASWLNWLALLDTNIQLLQKGHFLVLGERLAQILKQYQEQMHVSFKMSVLKDLKTATIVQLLQSEQGNA</sequence>
<dbReference type="Gene3D" id="3.40.50.10090">
    <property type="match status" value="2"/>
</dbReference>
<gene>
    <name evidence="11" type="ORF">CFH90_16165</name>
</gene>
<evidence type="ECO:0000256" key="7">
    <source>
        <dbReference type="ARBA" id="ARBA00040167"/>
    </source>
</evidence>
<evidence type="ECO:0000313" key="11">
    <source>
        <dbReference type="EMBL" id="AZN65475.1"/>
    </source>
</evidence>
<dbReference type="GO" id="GO:0006782">
    <property type="term" value="P:protoporphyrinogen IX biosynthetic process"/>
    <property type="evidence" value="ECO:0007669"/>
    <property type="project" value="UniProtKB-UniRule"/>
</dbReference>
<proteinExistence type="inferred from homology"/>
<comment type="similarity">
    <text evidence="2 9">Belongs to the uroporphyrinogen-III synthase family.</text>
</comment>
<evidence type="ECO:0000256" key="2">
    <source>
        <dbReference type="ARBA" id="ARBA00008133"/>
    </source>
</evidence>
<reference evidence="11 12" key="1">
    <citation type="submission" date="2017-06" db="EMBL/GenBank/DDBJ databases">
        <title>Complete Genome Sequence of the Carbazole-Degrading Bacterium Acinetobacter johnsonii IC001.</title>
        <authorList>
            <person name="Vejarano F."/>
            <person name="Suzuki-Minakuchi C."/>
            <person name="Ohtsubo Y."/>
            <person name="Tsuda M."/>
            <person name="Okada K."/>
            <person name="Nojiri H."/>
        </authorList>
    </citation>
    <scope>NUCLEOTIDE SEQUENCE [LARGE SCALE GENOMIC DNA]</scope>
    <source>
        <strain evidence="11 12">IC001</strain>
    </source>
</reference>
<dbReference type="SUPFAM" id="SSF69618">
    <property type="entry name" value="HemD-like"/>
    <property type="match status" value="1"/>
</dbReference>
<evidence type="ECO:0000256" key="6">
    <source>
        <dbReference type="ARBA" id="ARBA00037589"/>
    </source>
</evidence>
<name>A0A3Q8XHF8_ACIJO</name>
<dbReference type="InterPro" id="IPR003754">
    <property type="entry name" value="4pyrrol_synth_uPrphyn_synth"/>
</dbReference>
<evidence type="ECO:0000256" key="5">
    <source>
        <dbReference type="ARBA" id="ARBA00023244"/>
    </source>
</evidence>
<keyword evidence="5 9" id="KW-0627">Porphyrin biosynthesis</keyword>
<evidence type="ECO:0000256" key="9">
    <source>
        <dbReference type="RuleBase" id="RU366031"/>
    </source>
</evidence>